<dbReference type="GO" id="GO:0004622">
    <property type="term" value="F:phosphatidylcholine lysophospholipase activity"/>
    <property type="evidence" value="ECO:0007669"/>
    <property type="project" value="TreeGrafter"/>
</dbReference>
<organism evidence="3 4">
    <name type="scientific">Peribacillus cavernae</name>
    <dbReference type="NCBI Taxonomy" id="1674310"/>
    <lineage>
        <taxon>Bacteria</taxon>
        <taxon>Bacillati</taxon>
        <taxon>Bacillota</taxon>
        <taxon>Bacilli</taxon>
        <taxon>Bacillales</taxon>
        <taxon>Bacillaceae</taxon>
        <taxon>Peribacillus</taxon>
    </lineage>
</organism>
<evidence type="ECO:0000259" key="2">
    <source>
        <dbReference type="Pfam" id="PF13472"/>
    </source>
</evidence>
<feature type="transmembrane region" description="Helical" evidence="1">
    <location>
        <begin position="12"/>
        <end position="31"/>
    </location>
</feature>
<sequence>MIILRRNTVKIVTILSVILGVLWLSGFGWAIQDYYSGNSMGGIESKAAKPMQKKDKQELTIVALGDSLTRGTGDETGKGYVGLVTDDIKKRFKNRVTLHNLGINGQTSTELQKQVKQNEVQRQLASADTILITIGGNDLFQGGQTLMDFDPNSIGKIQAEFINNLTSILTDIRKANRNATIFYLGLYNPFIELENGSDTSKVVREWNDQSERVSAAFPKTVFVPTFDIFQLSVNDYLYTDNFHPNKQGYQLIAERVAPLIKWEEKQQ</sequence>
<dbReference type="InterPro" id="IPR013830">
    <property type="entry name" value="SGNH_hydro"/>
</dbReference>
<reference evidence="3 4" key="1">
    <citation type="submission" date="2018-12" db="EMBL/GenBank/DDBJ databases">
        <title>Bacillus chawlae sp. nov., Bacillus glennii sp. nov., and Bacillus saganii sp. nov. Isolated from the Vehicle Assembly Building at Kennedy Space Center where the Viking Spacecraft were Assembled.</title>
        <authorList>
            <person name="Seuylemezian A."/>
            <person name="Vaishampayan P."/>
        </authorList>
    </citation>
    <scope>NUCLEOTIDE SEQUENCE [LARGE SCALE GENOMIC DNA]</scope>
    <source>
        <strain evidence="3 4">L5</strain>
    </source>
</reference>
<dbReference type="PANTHER" id="PTHR30383:SF27">
    <property type="entry name" value="SPORE GERMINATION LIPASE LIPC"/>
    <property type="match status" value="1"/>
</dbReference>
<dbReference type="RefSeq" id="WP_126865365.1">
    <property type="nucleotide sequence ID" value="NZ_JAUSTX010000002.1"/>
</dbReference>
<dbReference type="SUPFAM" id="SSF52266">
    <property type="entry name" value="SGNH hydrolase"/>
    <property type="match status" value="1"/>
</dbReference>
<feature type="domain" description="SGNH hydrolase-type esterase" evidence="2">
    <location>
        <begin position="63"/>
        <end position="251"/>
    </location>
</feature>
<proteinExistence type="predicted"/>
<keyword evidence="1" id="KW-0472">Membrane</keyword>
<gene>
    <name evidence="3" type="ORF">ELQ35_13580</name>
</gene>
<name>A0A433HIR3_9BACI</name>
<dbReference type="EMBL" id="RYZZ01000017">
    <property type="protein sequence ID" value="RUQ28258.1"/>
    <property type="molecule type" value="Genomic_DNA"/>
</dbReference>
<protein>
    <submittedName>
        <fullName evidence="3">GDSL family lipase</fullName>
    </submittedName>
</protein>
<keyword evidence="4" id="KW-1185">Reference proteome</keyword>
<dbReference type="PANTHER" id="PTHR30383">
    <property type="entry name" value="THIOESTERASE 1/PROTEASE 1/LYSOPHOSPHOLIPASE L1"/>
    <property type="match status" value="1"/>
</dbReference>
<dbReference type="InterPro" id="IPR051532">
    <property type="entry name" value="Ester_Hydrolysis_Enzymes"/>
</dbReference>
<comment type="caution">
    <text evidence="3">The sequence shown here is derived from an EMBL/GenBank/DDBJ whole genome shotgun (WGS) entry which is preliminary data.</text>
</comment>
<dbReference type="CDD" id="cd04506">
    <property type="entry name" value="SGNH_hydrolase_YpmR_like"/>
    <property type="match status" value="1"/>
</dbReference>
<dbReference type="Proteomes" id="UP000267430">
    <property type="component" value="Unassembled WGS sequence"/>
</dbReference>
<keyword evidence="1" id="KW-0812">Transmembrane</keyword>
<dbReference type="AlphaFoldDB" id="A0A433HIR3"/>
<accession>A0A433HIR3</accession>
<evidence type="ECO:0000256" key="1">
    <source>
        <dbReference type="SAM" id="Phobius"/>
    </source>
</evidence>
<dbReference type="Pfam" id="PF13472">
    <property type="entry name" value="Lipase_GDSL_2"/>
    <property type="match status" value="1"/>
</dbReference>
<dbReference type="Gene3D" id="3.40.50.1110">
    <property type="entry name" value="SGNH hydrolase"/>
    <property type="match status" value="1"/>
</dbReference>
<dbReference type="OrthoDB" id="252349at2"/>
<dbReference type="InterPro" id="IPR036514">
    <property type="entry name" value="SGNH_hydro_sf"/>
</dbReference>
<evidence type="ECO:0000313" key="3">
    <source>
        <dbReference type="EMBL" id="RUQ28258.1"/>
    </source>
</evidence>
<keyword evidence="1" id="KW-1133">Transmembrane helix</keyword>
<evidence type="ECO:0000313" key="4">
    <source>
        <dbReference type="Proteomes" id="UP000267430"/>
    </source>
</evidence>